<evidence type="ECO:0000256" key="1">
    <source>
        <dbReference type="ARBA" id="ARBA00022450"/>
    </source>
</evidence>
<dbReference type="AlphaFoldDB" id="A0A6G3XSC9"/>
<feature type="non-terminal residue" evidence="4">
    <location>
        <position position="1"/>
    </location>
</feature>
<comment type="caution">
    <text evidence="4">The sequence shown here is derived from an EMBL/GenBank/DDBJ whole genome shotgun (WGS) entry which is preliminary data.</text>
</comment>
<accession>A0A6G3XSC9</accession>
<protein>
    <submittedName>
        <fullName evidence="4">AMP-binding protein</fullName>
    </submittedName>
</protein>
<dbReference type="PANTHER" id="PTHR44845:SF6">
    <property type="entry name" value="BETA-ALANINE-ACTIVATING ENZYME"/>
    <property type="match status" value="1"/>
</dbReference>
<dbReference type="Pfam" id="PF00501">
    <property type="entry name" value="AMP-binding"/>
    <property type="match status" value="1"/>
</dbReference>
<dbReference type="PANTHER" id="PTHR44845">
    <property type="entry name" value="CARRIER DOMAIN-CONTAINING PROTEIN"/>
    <property type="match status" value="1"/>
</dbReference>
<proteinExistence type="predicted"/>
<reference evidence="4" key="1">
    <citation type="submission" date="2020-01" db="EMBL/GenBank/DDBJ databases">
        <title>Insect and environment-associated Actinomycetes.</title>
        <authorList>
            <person name="Currrie C."/>
            <person name="Chevrette M."/>
            <person name="Carlson C."/>
            <person name="Stubbendieck R."/>
            <person name="Wendt-Pienkowski E."/>
        </authorList>
    </citation>
    <scope>NUCLEOTIDE SEQUENCE</scope>
    <source>
        <strain evidence="4">SID7499</strain>
    </source>
</reference>
<feature type="domain" description="AMP-dependent synthetase/ligase" evidence="3">
    <location>
        <begin position="1"/>
        <end position="75"/>
    </location>
</feature>
<feature type="non-terminal residue" evidence="4">
    <location>
        <position position="99"/>
    </location>
</feature>
<evidence type="ECO:0000256" key="2">
    <source>
        <dbReference type="ARBA" id="ARBA00022553"/>
    </source>
</evidence>
<dbReference type="Gene3D" id="3.40.50.980">
    <property type="match status" value="1"/>
</dbReference>
<sequence length="99" mass="10404">NERANRLARLLMARGAGPERVVGLALPRSTELVVALLAVLKSGAGYLPLDPEYPAERISFMLADAAPDVVLTTTDVAGRLPAGPMLALDDPQVRTELAG</sequence>
<gene>
    <name evidence="4" type="ORF">G3M58_80285</name>
</gene>
<dbReference type="EMBL" id="JAAGMN010008638">
    <property type="protein sequence ID" value="NEE20492.1"/>
    <property type="molecule type" value="Genomic_DNA"/>
</dbReference>
<dbReference type="InterPro" id="IPR000873">
    <property type="entry name" value="AMP-dep_synth/lig_dom"/>
</dbReference>
<evidence type="ECO:0000259" key="3">
    <source>
        <dbReference type="Pfam" id="PF00501"/>
    </source>
</evidence>
<keyword evidence="1" id="KW-0596">Phosphopantetheine</keyword>
<evidence type="ECO:0000313" key="4">
    <source>
        <dbReference type="EMBL" id="NEE20492.1"/>
    </source>
</evidence>
<keyword evidence="2" id="KW-0597">Phosphoprotein</keyword>
<name>A0A6G3XSC9_9ACTN</name>
<dbReference type="SUPFAM" id="SSF56801">
    <property type="entry name" value="Acetyl-CoA synthetase-like"/>
    <property type="match status" value="1"/>
</dbReference>
<organism evidence="4">
    <name type="scientific">Streptomyces sp. SID7499</name>
    <dbReference type="NCBI Taxonomy" id="2706086"/>
    <lineage>
        <taxon>Bacteria</taxon>
        <taxon>Bacillati</taxon>
        <taxon>Actinomycetota</taxon>
        <taxon>Actinomycetes</taxon>
        <taxon>Kitasatosporales</taxon>
        <taxon>Streptomycetaceae</taxon>
        <taxon>Streptomyces</taxon>
    </lineage>
</organism>